<keyword evidence="1" id="KW-0812">Transmembrane</keyword>
<dbReference type="AlphaFoldDB" id="A0A2H0V843"/>
<keyword evidence="1" id="KW-1133">Transmembrane helix</keyword>
<gene>
    <name evidence="2" type="ORF">COT93_03560</name>
</gene>
<name>A0A2H0V843_9BACT</name>
<dbReference type="Proteomes" id="UP000229972">
    <property type="component" value="Unassembled WGS sequence"/>
</dbReference>
<evidence type="ECO:0000313" key="3">
    <source>
        <dbReference type="Proteomes" id="UP000229972"/>
    </source>
</evidence>
<organism evidence="2 3">
    <name type="scientific">Candidatus Falkowbacteria bacterium CG10_big_fil_rev_8_21_14_0_10_37_18</name>
    <dbReference type="NCBI Taxonomy" id="1974562"/>
    <lineage>
        <taxon>Bacteria</taxon>
        <taxon>Candidatus Falkowiibacteriota</taxon>
    </lineage>
</organism>
<evidence type="ECO:0000256" key="1">
    <source>
        <dbReference type="SAM" id="Phobius"/>
    </source>
</evidence>
<proteinExistence type="predicted"/>
<accession>A0A2H0V843</accession>
<feature type="transmembrane region" description="Helical" evidence="1">
    <location>
        <begin position="197"/>
        <end position="218"/>
    </location>
</feature>
<evidence type="ECO:0000313" key="2">
    <source>
        <dbReference type="EMBL" id="PIR95242.1"/>
    </source>
</evidence>
<protein>
    <submittedName>
        <fullName evidence="2">Uncharacterized protein</fullName>
    </submittedName>
</protein>
<keyword evidence="1" id="KW-0472">Membrane</keyword>
<comment type="caution">
    <text evidence="2">The sequence shown here is derived from an EMBL/GenBank/DDBJ whole genome shotgun (WGS) entry which is preliminary data.</text>
</comment>
<dbReference type="EMBL" id="PFAL01000032">
    <property type="protein sequence ID" value="PIR95242.1"/>
    <property type="molecule type" value="Genomic_DNA"/>
</dbReference>
<sequence length="410" mass="43996">MLSNRIIQTQSQQKNLIMSTMKFQKIISLAVVVGVFIITQSVAAADCSWKRGSKSTSANKICSTYEMSVSSDEAACSGSTKPVFSSLEETSKTAICCCPTTKKAVAPPTPPKFILPDIQIPIPGLNLTPTNSIKTTLNSDGESYAVEIPWISEYIIGIYNYGLSIAGILAAIILMAGGLLWLVSAGDVSKITQAKELITGSVTGLIILMSSYMILFTVNPELTIFRPLTINSIAHQDLALAKAKLGTTAEEYKNMDCPSETELAAGIQFYATGYYKVPFQSNQDLKYLCMMHMQGTCPNGVNTNSKCSTDGNPIFADYPNYQPCQTFTQEQYTSNYFTQAGLIVGQTIAGPISCGGKLAMNNQVCFNGKTYKITDSGGGIQGRRIDILSGSLEEALSNTKTGTLTSGACK</sequence>
<feature type="transmembrane region" description="Helical" evidence="1">
    <location>
        <begin position="161"/>
        <end position="185"/>
    </location>
</feature>
<reference evidence="3" key="1">
    <citation type="submission" date="2017-09" db="EMBL/GenBank/DDBJ databases">
        <title>Depth-based differentiation of microbial function through sediment-hosted aquifers and enrichment of novel symbionts in the deep terrestrial subsurface.</title>
        <authorList>
            <person name="Probst A.J."/>
            <person name="Ladd B."/>
            <person name="Jarett J.K."/>
            <person name="Geller-Mcgrath D.E."/>
            <person name="Sieber C.M.K."/>
            <person name="Emerson J.B."/>
            <person name="Anantharaman K."/>
            <person name="Thomas B.C."/>
            <person name="Malmstrom R."/>
            <person name="Stieglmeier M."/>
            <person name="Klingl A."/>
            <person name="Woyke T."/>
            <person name="Ryan C.M."/>
            <person name="Banfield J.F."/>
        </authorList>
    </citation>
    <scope>NUCLEOTIDE SEQUENCE [LARGE SCALE GENOMIC DNA]</scope>
</reference>